<dbReference type="SUPFAM" id="SSF55729">
    <property type="entry name" value="Acyl-CoA N-acyltransferases (Nat)"/>
    <property type="match status" value="1"/>
</dbReference>
<dbReference type="InterPro" id="IPR016181">
    <property type="entry name" value="Acyl_CoA_acyltransferase"/>
</dbReference>
<evidence type="ECO:0000259" key="3">
    <source>
        <dbReference type="PROSITE" id="PS51186"/>
    </source>
</evidence>
<dbReference type="PANTHER" id="PTHR43877">
    <property type="entry name" value="AMINOALKYLPHOSPHONATE N-ACETYLTRANSFERASE-RELATED-RELATED"/>
    <property type="match status" value="1"/>
</dbReference>
<dbReference type="Gene3D" id="3.40.630.30">
    <property type="match status" value="1"/>
</dbReference>
<comment type="caution">
    <text evidence="4">The sequence shown here is derived from an EMBL/GenBank/DDBJ whole genome shotgun (WGS) entry which is preliminary data.</text>
</comment>
<organism evidence="4 5">
    <name type="scientific">Devosia nitrariae</name>
    <dbReference type="NCBI Taxonomy" id="2071872"/>
    <lineage>
        <taxon>Bacteria</taxon>
        <taxon>Pseudomonadati</taxon>
        <taxon>Pseudomonadota</taxon>
        <taxon>Alphaproteobacteria</taxon>
        <taxon>Hyphomicrobiales</taxon>
        <taxon>Devosiaceae</taxon>
        <taxon>Devosia</taxon>
    </lineage>
</organism>
<dbReference type="InterPro" id="IPR000182">
    <property type="entry name" value="GNAT_dom"/>
</dbReference>
<reference evidence="5" key="1">
    <citation type="journal article" date="2019" name="Int. J. Syst. Evol. Microbiol.">
        <title>The Global Catalogue of Microorganisms (GCM) 10K type strain sequencing project: providing services to taxonomists for standard genome sequencing and annotation.</title>
        <authorList>
            <consortium name="The Broad Institute Genomics Platform"/>
            <consortium name="The Broad Institute Genome Sequencing Center for Infectious Disease"/>
            <person name="Wu L."/>
            <person name="Ma J."/>
        </authorList>
    </citation>
    <scope>NUCLEOTIDE SEQUENCE [LARGE SCALE GENOMIC DNA]</scope>
    <source>
        <strain evidence="5">NBRC 112416</strain>
    </source>
</reference>
<dbReference type="InterPro" id="IPR050832">
    <property type="entry name" value="Bact_Acetyltransf"/>
</dbReference>
<dbReference type="Pfam" id="PF00583">
    <property type="entry name" value="Acetyltransf_1"/>
    <property type="match status" value="1"/>
</dbReference>
<dbReference type="PROSITE" id="PS51186">
    <property type="entry name" value="GNAT"/>
    <property type="match status" value="1"/>
</dbReference>
<protein>
    <submittedName>
        <fullName evidence="4">N-acetyltransferase</fullName>
    </submittedName>
</protein>
<keyword evidence="2" id="KW-0012">Acyltransferase</keyword>
<name>A0ABQ5WC33_9HYPH</name>
<evidence type="ECO:0000256" key="1">
    <source>
        <dbReference type="ARBA" id="ARBA00022679"/>
    </source>
</evidence>
<sequence length="174" mass="19068">MGEGSVGNDRTGHAMTSRFLLDDLRSQRMYATTVADRIWREWWGPHGATLADVEAALDECLDVNDLPVTLVAHESGRFLGTVTCVASDLAERSQYSPWIAALWVEPEERGQGLGAALLGKAEARLRDLGVGTMFLCAKSTLRRYYAALGWELLEQGVGPHLLDVWRRLATPAGA</sequence>
<gene>
    <name evidence="4" type="ORF">GCM10010862_48800</name>
</gene>
<proteinExistence type="predicted"/>
<feature type="domain" description="N-acetyltransferase" evidence="3">
    <location>
        <begin position="22"/>
        <end position="171"/>
    </location>
</feature>
<dbReference type="CDD" id="cd04301">
    <property type="entry name" value="NAT_SF"/>
    <property type="match status" value="1"/>
</dbReference>
<evidence type="ECO:0000313" key="4">
    <source>
        <dbReference type="EMBL" id="GLQ57621.1"/>
    </source>
</evidence>
<evidence type="ECO:0000256" key="2">
    <source>
        <dbReference type="ARBA" id="ARBA00023315"/>
    </source>
</evidence>
<dbReference type="Proteomes" id="UP001156691">
    <property type="component" value="Unassembled WGS sequence"/>
</dbReference>
<dbReference type="EMBL" id="BSNS01000024">
    <property type="protein sequence ID" value="GLQ57621.1"/>
    <property type="molecule type" value="Genomic_DNA"/>
</dbReference>
<accession>A0ABQ5WC33</accession>
<evidence type="ECO:0000313" key="5">
    <source>
        <dbReference type="Proteomes" id="UP001156691"/>
    </source>
</evidence>
<keyword evidence="1" id="KW-0808">Transferase</keyword>
<keyword evidence="5" id="KW-1185">Reference proteome</keyword>